<dbReference type="PANTHER" id="PTHR33223:SF8">
    <property type="entry name" value="OS04G0172440 PROTEIN"/>
    <property type="match status" value="1"/>
</dbReference>
<dbReference type="Pfam" id="PF03732">
    <property type="entry name" value="Retrotrans_gag"/>
    <property type="match status" value="1"/>
</dbReference>
<comment type="caution">
    <text evidence="3">The sequence shown here is derived from an EMBL/GenBank/DDBJ whole genome shotgun (WGS) entry which is preliminary data.</text>
</comment>
<feature type="compositionally biased region" description="Basic and acidic residues" evidence="1">
    <location>
        <begin position="21"/>
        <end position="31"/>
    </location>
</feature>
<dbReference type="InterPro" id="IPR005162">
    <property type="entry name" value="Retrotrans_gag_dom"/>
</dbReference>
<sequence>MKEASDSVPDGLNQISQGMTSDKEEITDKEQPCYQESRMIIYPGESHSNPKNSFINYSQYEERFKRMDEAIRNMKGVNASHKELEARELSLVPDLVIPHKFKRPDFEKYDGTICPLIHLRMFCRKMEGYLNSNDLLIHSFHDSLTGPAIVWYNHLTQEYIKRWVDLVDAFLGEYRYVKGLAPTRINLQGVKMKANEGFKEYALRWRGVAAQVQPLMEFENLMTNGELIENVINKGNSKVTSKSPKDQNAKDDDVNECRIQSPRNGKRKRASQYITPRPMKMPPNSFAHSYDQYSVCDFHLGVLGHSTSNCRSLLKEIEMLVDKGVLTRKMIKKWGANKDEYPGISTHPTFKE</sequence>
<organism evidence="3 4">
    <name type="scientific">Hibiscus syriacus</name>
    <name type="common">Rose of Sharon</name>
    <dbReference type="NCBI Taxonomy" id="106335"/>
    <lineage>
        <taxon>Eukaryota</taxon>
        <taxon>Viridiplantae</taxon>
        <taxon>Streptophyta</taxon>
        <taxon>Embryophyta</taxon>
        <taxon>Tracheophyta</taxon>
        <taxon>Spermatophyta</taxon>
        <taxon>Magnoliopsida</taxon>
        <taxon>eudicotyledons</taxon>
        <taxon>Gunneridae</taxon>
        <taxon>Pentapetalae</taxon>
        <taxon>rosids</taxon>
        <taxon>malvids</taxon>
        <taxon>Malvales</taxon>
        <taxon>Malvaceae</taxon>
        <taxon>Malvoideae</taxon>
        <taxon>Hibiscus</taxon>
    </lineage>
</organism>
<dbReference type="AlphaFoldDB" id="A0A6A3AJN2"/>
<feature type="domain" description="Retrotransposon gag" evidence="2">
    <location>
        <begin position="140"/>
        <end position="216"/>
    </location>
</feature>
<proteinExistence type="predicted"/>
<evidence type="ECO:0000259" key="2">
    <source>
        <dbReference type="Pfam" id="PF03732"/>
    </source>
</evidence>
<feature type="region of interest" description="Disordered" evidence="1">
    <location>
        <begin position="1"/>
        <end position="31"/>
    </location>
</feature>
<dbReference type="EMBL" id="VEPZ02001000">
    <property type="protein sequence ID" value="KAE8703465.1"/>
    <property type="molecule type" value="Genomic_DNA"/>
</dbReference>
<feature type="compositionally biased region" description="Basic and acidic residues" evidence="1">
    <location>
        <begin position="243"/>
        <end position="256"/>
    </location>
</feature>
<protein>
    <recommendedName>
        <fullName evidence="2">Retrotransposon gag domain-containing protein</fullName>
    </recommendedName>
</protein>
<gene>
    <name evidence="3" type="ORF">F3Y22_tig00110469pilonHSYRG00146</name>
</gene>
<evidence type="ECO:0000313" key="3">
    <source>
        <dbReference type="EMBL" id="KAE8703465.1"/>
    </source>
</evidence>
<dbReference type="Proteomes" id="UP000436088">
    <property type="component" value="Unassembled WGS sequence"/>
</dbReference>
<accession>A0A6A3AJN2</accession>
<evidence type="ECO:0000256" key="1">
    <source>
        <dbReference type="SAM" id="MobiDB-lite"/>
    </source>
</evidence>
<name>A0A6A3AJN2_HIBSY</name>
<evidence type="ECO:0000313" key="4">
    <source>
        <dbReference type="Proteomes" id="UP000436088"/>
    </source>
</evidence>
<keyword evidence="4" id="KW-1185">Reference proteome</keyword>
<dbReference type="PANTHER" id="PTHR33223">
    <property type="entry name" value="CCHC-TYPE DOMAIN-CONTAINING PROTEIN"/>
    <property type="match status" value="1"/>
</dbReference>
<feature type="region of interest" description="Disordered" evidence="1">
    <location>
        <begin position="236"/>
        <end position="280"/>
    </location>
</feature>
<reference evidence="3" key="1">
    <citation type="submission" date="2019-09" db="EMBL/GenBank/DDBJ databases">
        <title>Draft genome information of white flower Hibiscus syriacus.</title>
        <authorList>
            <person name="Kim Y.-M."/>
        </authorList>
    </citation>
    <scope>NUCLEOTIDE SEQUENCE [LARGE SCALE GENOMIC DNA]</scope>
    <source>
        <strain evidence="3">YM2019G1</strain>
    </source>
</reference>